<sequence>MTSKLTFIAEYLAPDGQQVSLRVLRASDHWEACEAAWRYIPRKAEDFQITEVQWSPCQ</sequence>
<gene>
    <name evidence="1" type="ORF">HPDFL43_16746</name>
</gene>
<dbReference type="AlphaFoldDB" id="A9D7U4"/>
<reference evidence="1 2" key="2">
    <citation type="submission" date="2012-06" db="EMBL/GenBank/DDBJ databases">
        <authorList>
            <person name="Fiebig A."/>
        </authorList>
    </citation>
    <scope>NUCLEOTIDE SEQUENCE [LARGE SCALE GENOMIC DNA]</scope>
    <source>
        <strain evidence="1 2">DFL-43</strain>
    </source>
</reference>
<accession>A9D7U4</accession>
<evidence type="ECO:0000313" key="1">
    <source>
        <dbReference type="EMBL" id="EDQ33143.2"/>
    </source>
</evidence>
<proteinExistence type="predicted"/>
<protein>
    <submittedName>
        <fullName evidence="1">Uncharacterized protein</fullName>
    </submittedName>
</protein>
<dbReference type="EMBL" id="ABIA03000004">
    <property type="protein sequence ID" value="EDQ33143.2"/>
    <property type="molecule type" value="Genomic_DNA"/>
</dbReference>
<dbReference type="Proteomes" id="UP000004291">
    <property type="component" value="Chromosome"/>
</dbReference>
<evidence type="ECO:0000313" key="2">
    <source>
        <dbReference type="Proteomes" id="UP000004291"/>
    </source>
</evidence>
<dbReference type="HOGENOM" id="CLU_2973258_0_0_5"/>
<comment type="caution">
    <text evidence="1">The sequence shown here is derived from an EMBL/GenBank/DDBJ whole genome shotgun (WGS) entry which is preliminary data.</text>
</comment>
<name>A9D7U4_HOEPD</name>
<keyword evidence="2" id="KW-1185">Reference proteome</keyword>
<reference evidence="1 2" key="1">
    <citation type="submission" date="2007-10" db="EMBL/GenBank/DDBJ databases">
        <authorList>
            <person name="Wagner-Dobler I."/>
            <person name="Ferriera S."/>
            <person name="Johnson J."/>
            <person name="Kravitz S."/>
            <person name="Beeson K."/>
            <person name="Sutton G."/>
            <person name="Rogers Y.-H."/>
            <person name="Friedman R."/>
            <person name="Frazier M."/>
            <person name="Venter J.C."/>
        </authorList>
    </citation>
    <scope>NUCLEOTIDE SEQUENCE [LARGE SCALE GENOMIC DNA]</scope>
    <source>
        <strain evidence="1 2">DFL-43</strain>
    </source>
</reference>
<organism evidence="1 2">
    <name type="scientific">Hoeflea phototrophica (strain DSM 17068 / NCIMB 14078 / DFL-43)</name>
    <dbReference type="NCBI Taxonomy" id="411684"/>
    <lineage>
        <taxon>Bacteria</taxon>
        <taxon>Pseudomonadati</taxon>
        <taxon>Pseudomonadota</taxon>
        <taxon>Alphaproteobacteria</taxon>
        <taxon>Hyphomicrobiales</taxon>
        <taxon>Rhizobiaceae</taxon>
        <taxon>Hoeflea</taxon>
    </lineage>
</organism>